<reference evidence="1" key="1">
    <citation type="submission" date="2021-02" db="EMBL/GenBank/DDBJ databases">
        <authorList>
            <consortium name="DOE Joint Genome Institute"/>
            <person name="Ahrendt S."/>
            <person name="Looney B.P."/>
            <person name="Miyauchi S."/>
            <person name="Morin E."/>
            <person name="Drula E."/>
            <person name="Courty P.E."/>
            <person name="Chicoki N."/>
            <person name="Fauchery L."/>
            <person name="Kohler A."/>
            <person name="Kuo A."/>
            <person name="Labutti K."/>
            <person name="Pangilinan J."/>
            <person name="Lipzen A."/>
            <person name="Riley R."/>
            <person name="Andreopoulos W."/>
            <person name="He G."/>
            <person name="Johnson J."/>
            <person name="Barry K.W."/>
            <person name="Grigoriev I.V."/>
            <person name="Nagy L."/>
            <person name="Hibbett D."/>
            <person name="Henrissat B."/>
            <person name="Matheny P.B."/>
            <person name="Labbe J."/>
            <person name="Martin F."/>
        </authorList>
    </citation>
    <scope>NUCLEOTIDE SEQUENCE</scope>
    <source>
        <strain evidence="1">EC-137</strain>
    </source>
</reference>
<reference evidence="1" key="2">
    <citation type="journal article" date="2022" name="New Phytol.">
        <title>Evolutionary transition to the ectomycorrhizal habit in the genomes of a hyperdiverse lineage of mushroom-forming fungi.</title>
        <authorList>
            <person name="Looney B."/>
            <person name="Miyauchi S."/>
            <person name="Morin E."/>
            <person name="Drula E."/>
            <person name="Courty P.E."/>
            <person name="Kohler A."/>
            <person name="Kuo A."/>
            <person name="LaButti K."/>
            <person name="Pangilinan J."/>
            <person name="Lipzen A."/>
            <person name="Riley R."/>
            <person name="Andreopoulos W."/>
            <person name="He G."/>
            <person name="Johnson J."/>
            <person name="Nolan M."/>
            <person name="Tritt A."/>
            <person name="Barry K.W."/>
            <person name="Grigoriev I.V."/>
            <person name="Nagy L.G."/>
            <person name="Hibbett D."/>
            <person name="Henrissat B."/>
            <person name="Matheny P.B."/>
            <person name="Labbe J."/>
            <person name="Martin F.M."/>
        </authorList>
    </citation>
    <scope>NUCLEOTIDE SEQUENCE</scope>
    <source>
        <strain evidence="1">EC-137</strain>
    </source>
</reference>
<accession>A0ACB8QG23</accession>
<comment type="caution">
    <text evidence="1">The sequence shown here is derived from an EMBL/GenBank/DDBJ whole genome shotgun (WGS) entry which is preliminary data.</text>
</comment>
<sequence length="796" mass="88339">MGTQTHGKRSAKGQQGPSKKRKLTHTRPVKASSKTKAGKGKERAYDRLMIPVPQREDDDEDSALEEEDTGMFDEYGPAVKFLSSLDEKGIARSKKEQNRLHQLSKPVRKAPSDDDLPSLHSHSSDEDDWDSGVPSDLDGSDDDGSAAIDYDPDEPVAGPSRVRSRARRRDSDASELSYEAIPRRRRPSWSGSESDRGINRLPIKLPDGRIQNLNGKIHLYESDESSEEEEEAIPEPNVPRDDVATGARFGRPAVADVVGAKSRKARIQAAKEQIAGICQEIVADPENNLGLLRRLHTFSLPEIITPTRPEPVPNDPLIRKLAMLSQLAVFKDVIPGYRIRALTDKEKAEKVSQIVARTREWEQGLVSVYQAYLKSLEHELKAKEGLEDVALRSMCTLLTSVTHFNFRVNLMSAVVSRLSKRSWDEHSDLCSETVITVFRADETGVPSLEIVRLLNRMVKERRFKVHPEVLSCLLHLRLKTELGVRASEAKVEREPKPKPAKDKNKRKKGGVEKQHLSKKAKKVIKERKGIEKEMREAEAEVDREERTTNQTETLKLLFVLYFRILKHPAPTPLLPAALRGVSKFAHLVSVDFFKDLMAVLRDLIARDADPADGDTATDTADRVRLRLACIITAFDLLSGQGEALTVDLSDFIAQLYALILPLSLEPSLDRAPPPPQQHPASSLLFRALRLAFSPRSAPPPPQLAAALTKRLLSAALHWPAPAALQALSFIADLRARAPALDALFASADRTADGVYRPASTDPQLANAFASSAFELFVLGREHVDPRVREAAARLVG</sequence>
<name>A0ACB8QG23_9AGAM</name>
<dbReference type="Proteomes" id="UP000814128">
    <property type="component" value="Unassembled WGS sequence"/>
</dbReference>
<keyword evidence="2" id="KW-1185">Reference proteome</keyword>
<evidence type="ECO:0000313" key="1">
    <source>
        <dbReference type="EMBL" id="KAI0030754.1"/>
    </source>
</evidence>
<dbReference type="EMBL" id="MU273607">
    <property type="protein sequence ID" value="KAI0030754.1"/>
    <property type="molecule type" value="Genomic_DNA"/>
</dbReference>
<protein>
    <submittedName>
        <fullName evidence="1">Nucleolar complex-associated protein-domain-containing protein</fullName>
    </submittedName>
</protein>
<gene>
    <name evidence="1" type="ORF">K488DRAFT_79470</name>
</gene>
<evidence type="ECO:0000313" key="2">
    <source>
        <dbReference type="Proteomes" id="UP000814128"/>
    </source>
</evidence>
<proteinExistence type="predicted"/>
<organism evidence="1 2">
    <name type="scientific">Vararia minispora EC-137</name>
    <dbReference type="NCBI Taxonomy" id="1314806"/>
    <lineage>
        <taxon>Eukaryota</taxon>
        <taxon>Fungi</taxon>
        <taxon>Dikarya</taxon>
        <taxon>Basidiomycota</taxon>
        <taxon>Agaricomycotina</taxon>
        <taxon>Agaricomycetes</taxon>
        <taxon>Russulales</taxon>
        <taxon>Lachnocladiaceae</taxon>
        <taxon>Vararia</taxon>
    </lineage>
</organism>